<dbReference type="RefSeq" id="WP_275683090.1">
    <property type="nucleotide sequence ID" value="NZ_JAJLJH010000003.1"/>
</dbReference>
<name>A0A9X1YLF5_9BURK</name>
<feature type="region of interest" description="Disordered" evidence="1">
    <location>
        <begin position="179"/>
        <end position="209"/>
    </location>
</feature>
<gene>
    <name evidence="3" type="ORF">LPC04_15185</name>
</gene>
<feature type="compositionally biased region" description="Low complexity" evidence="1">
    <location>
        <begin position="77"/>
        <end position="91"/>
    </location>
</feature>
<accession>A0A9X1YLF5</accession>
<dbReference type="Proteomes" id="UP001139353">
    <property type="component" value="Unassembled WGS sequence"/>
</dbReference>
<keyword evidence="2" id="KW-1133">Transmembrane helix</keyword>
<dbReference type="EMBL" id="JAJLJH010000003">
    <property type="protein sequence ID" value="MCK9687055.1"/>
    <property type="molecule type" value="Genomic_DNA"/>
</dbReference>
<evidence type="ECO:0000313" key="4">
    <source>
        <dbReference type="Proteomes" id="UP001139353"/>
    </source>
</evidence>
<feature type="compositionally biased region" description="Pro residues" evidence="1">
    <location>
        <begin position="12"/>
        <end position="21"/>
    </location>
</feature>
<feature type="region of interest" description="Disordered" evidence="1">
    <location>
        <begin position="72"/>
        <end position="104"/>
    </location>
</feature>
<keyword evidence="4" id="KW-1185">Reference proteome</keyword>
<organism evidence="3 4">
    <name type="scientific">Scleromatobacter humisilvae</name>
    <dbReference type="NCBI Taxonomy" id="2897159"/>
    <lineage>
        <taxon>Bacteria</taxon>
        <taxon>Pseudomonadati</taxon>
        <taxon>Pseudomonadota</taxon>
        <taxon>Betaproteobacteria</taxon>
        <taxon>Burkholderiales</taxon>
        <taxon>Sphaerotilaceae</taxon>
        <taxon>Scleromatobacter</taxon>
    </lineage>
</organism>
<sequence length="411" mass="42265">MNNQDIDGNVPPEAPATPPAAPDSLEQQLEKEREARALMRDRLRNTEALAAESHALRARMAEELERVTADRDRLRAEAASGAPSAAASGESVIKPKPAPSRVTEPLYTPTMSAVPPPHAADRPLKPPTRAARKGPWAALAMLSVLAVAVAGAAWYKGTLPGGRDAQVAATPAATSPVDVASSQTAASPQPVAATTPSPSAAVATAAPSSGAVPLPPLAPEAQLAAAPTAAGPAAPADASGLPARLRKALDGEGIASSVDVDAATGHVRVSDAQNDDALRQRTDMVVRAVYAGASLPEPQIEHRWLSPMRAHETIAAADTSTPAPRAEPARPEHRKATTTAVAVAAVDALTPVLPAGRVTESCMRDLAGKATMHRANMTACMKRSCCSSAANHNSEECRAYDKAYPFTCGAG</sequence>
<proteinExistence type="predicted"/>
<evidence type="ECO:0000313" key="3">
    <source>
        <dbReference type="EMBL" id="MCK9687055.1"/>
    </source>
</evidence>
<evidence type="ECO:0000256" key="2">
    <source>
        <dbReference type="SAM" id="Phobius"/>
    </source>
</evidence>
<reference evidence="3" key="1">
    <citation type="submission" date="2021-11" db="EMBL/GenBank/DDBJ databases">
        <title>BS-T2-15 a new species belonging to the Comamonadaceae family isolated from the soil of a French oak forest.</title>
        <authorList>
            <person name="Mieszkin S."/>
            <person name="Alain K."/>
        </authorList>
    </citation>
    <scope>NUCLEOTIDE SEQUENCE</scope>
    <source>
        <strain evidence="3">BS-T2-15</strain>
    </source>
</reference>
<dbReference type="AlphaFoldDB" id="A0A9X1YLF5"/>
<keyword evidence="2" id="KW-0812">Transmembrane</keyword>
<keyword evidence="2" id="KW-0472">Membrane</keyword>
<protein>
    <submittedName>
        <fullName evidence="3">Uncharacterized protein</fullName>
    </submittedName>
</protein>
<comment type="caution">
    <text evidence="3">The sequence shown here is derived from an EMBL/GenBank/DDBJ whole genome shotgun (WGS) entry which is preliminary data.</text>
</comment>
<evidence type="ECO:0000256" key="1">
    <source>
        <dbReference type="SAM" id="MobiDB-lite"/>
    </source>
</evidence>
<feature type="transmembrane region" description="Helical" evidence="2">
    <location>
        <begin position="136"/>
        <end position="155"/>
    </location>
</feature>
<feature type="region of interest" description="Disordered" evidence="1">
    <location>
        <begin position="1"/>
        <end position="28"/>
    </location>
</feature>